<comment type="similarity">
    <text evidence="3 4">Belongs to the RlpA family.</text>
</comment>
<protein>
    <recommendedName>
        <fullName evidence="3">Endolytic peptidoglycan transglycosylase RlpA</fullName>
        <ecNumber evidence="3">4.2.2.-</ecNumber>
    </recommendedName>
</protein>
<gene>
    <name evidence="3" type="primary">rlpA</name>
    <name evidence="6" type="ORF">GCM10011320_11410</name>
</gene>
<organism evidence="6 7">
    <name type="scientific">Neoroseomonas lacus</name>
    <dbReference type="NCBI Taxonomy" id="287609"/>
    <lineage>
        <taxon>Bacteria</taxon>
        <taxon>Pseudomonadati</taxon>
        <taxon>Pseudomonadota</taxon>
        <taxon>Alphaproteobacteria</taxon>
        <taxon>Acetobacterales</taxon>
        <taxon>Acetobacteraceae</taxon>
        <taxon>Neoroseomonas</taxon>
    </lineage>
</organism>
<accession>A0A917KAD3</accession>
<evidence type="ECO:0000313" key="6">
    <source>
        <dbReference type="EMBL" id="GGJ06355.1"/>
    </source>
</evidence>
<sequence>MGFQSFSLQARDGRVALPRAATASRAGRMRTTALRAAASCAVISLSALTMGCAQSAEGIADGSSGPVTASPDLGRAVGDPQVGTASYYSRRFTGRRMASGGRFDPASDTIAHRTLPFGTIVRVTNLQNGLSVTGTVQDRGPWSRGRIVDLSPRIAQNLDMIRSGVAQVEVVPVELAEAAE</sequence>
<dbReference type="Gene3D" id="2.40.40.10">
    <property type="entry name" value="RlpA-like domain"/>
    <property type="match status" value="1"/>
</dbReference>
<evidence type="ECO:0000256" key="2">
    <source>
        <dbReference type="ARBA" id="ARBA00023316"/>
    </source>
</evidence>
<feature type="domain" description="RlpA-like protein double-psi beta-barrel" evidence="5">
    <location>
        <begin position="82"/>
        <end position="170"/>
    </location>
</feature>
<dbReference type="NCBIfam" id="TIGR00413">
    <property type="entry name" value="rlpA"/>
    <property type="match status" value="1"/>
</dbReference>
<comment type="function">
    <text evidence="3">Lytic transglycosylase with a strong preference for naked glycan strands that lack stem peptides.</text>
</comment>
<dbReference type="AlphaFoldDB" id="A0A917KAD3"/>
<dbReference type="PANTHER" id="PTHR34183:SF8">
    <property type="entry name" value="ENDOLYTIC PEPTIDOGLYCAN TRANSGLYCOSYLASE RLPA-RELATED"/>
    <property type="match status" value="1"/>
</dbReference>
<reference evidence="6" key="2">
    <citation type="submission" date="2020-09" db="EMBL/GenBank/DDBJ databases">
        <authorList>
            <person name="Sun Q."/>
            <person name="Zhou Y."/>
        </authorList>
    </citation>
    <scope>NUCLEOTIDE SEQUENCE</scope>
    <source>
        <strain evidence="6">CGMCC 1.3617</strain>
    </source>
</reference>
<evidence type="ECO:0000256" key="4">
    <source>
        <dbReference type="RuleBase" id="RU003495"/>
    </source>
</evidence>
<dbReference type="Proteomes" id="UP000661507">
    <property type="component" value="Unassembled WGS sequence"/>
</dbReference>
<dbReference type="CDD" id="cd22268">
    <property type="entry name" value="DPBB_RlpA-like"/>
    <property type="match status" value="1"/>
</dbReference>
<evidence type="ECO:0000256" key="1">
    <source>
        <dbReference type="ARBA" id="ARBA00023239"/>
    </source>
</evidence>
<dbReference type="GO" id="GO:0071555">
    <property type="term" value="P:cell wall organization"/>
    <property type="evidence" value="ECO:0007669"/>
    <property type="project" value="UniProtKB-KW"/>
</dbReference>
<dbReference type="GO" id="GO:0008932">
    <property type="term" value="F:lytic endotransglycosylase activity"/>
    <property type="evidence" value="ECO:0007669"/>
    <property type="project" value="UniProtKB-UniRule"/>
</dbReference>
<evidence type="ECO:0000313" key="7">
    <source>
        <dbReference type="Proteomes" id="UP000661507"/>
    </source>
</evidence>
<dbReference type="InterPro" id="IPR034718">
    <property type="entry name" value="RlpA"/>
</dbReference>
<evidence type="ECO:0000259" key="5">
    <source>
        <dbReference type="Pfam" id="PF03330"/>
    </source>
</evidence>
<dbReference type="InterPro" id="IPR012997">
    <property type="entry name" value="RplA"/>
</dbReference>
<reference evidence="6" key="1">
    <citation type="journal article" date="2014" name="Int. J. Syst. Evol. Microbiol.">
        <title>Complete genome sequence of Corynebacterium casei LMG S-19264T (=DSM 44701T), isolated from a smear-ripened cheese.</title>
        <authorList>
            <consortium name="US DOE Joint Genome Institute (JGI-PGF)"/>
            <person name="Walter F."/>
            <person name="Albersmeier A."/>
            <person name="Kalinowski J."/>
            <person name="Ruckert C."/>
        </authorList>
    </citation>
    <scope>NUCLEOTIDE SEQUENCE</scope>
    <source>
        <strain evidence="6">CGMCC 1.3617</strain>
    </source>
</reference>
<dbReference type="HAMAP" id="MF_02071">
    <property type="entry name" value="RlpA"/>
    <property type="match status" value="1"/>
</dbReference>
<dbReference type="SUPFAM" id="SSF50685">
    <property type="entry name" value="Barwin-like endoglucanases"/>
    <property type="match status" value="1"/>
</dbReference>
<dbReference type="Pfam" id="PF03330">
    <property type="entry name" value="DPBB_1"/>
    <property type="match status" value="1"/>
</dbReference>
<dbReference type="GO" id="GO:0000270">
    <property type="term" value="P:peptidoglycan metabolic process"/>
    <property type="evidence" value="ECO:0007669"/>
    <property type="project" value="UniProtKB-UniRule"/>
</dbReference>
<dbReference type="PANTHER" id="PTHR34183">
    <property type="entry name" value="ENDOLYTIC PEPTIDOGLYCAN TRANSGLYCOSYLASE RLPA"/>
    <property type="match status" value="1"/>
</dbReference>
<evidence type="ECO:0000256" key="3">
    <source>
        <dbReference type="HAMAP-Rule" id="MF_02071"/>
    </source>
</evidence>
<proteinExistence type="inferred from homology"/>
<dbReference type="InterPro" id="IPR036908">
    <property type="entry name" value="RlpA-like_sf"/>
</dbReference>
<dbReference type="EC" id="4.2.2.-" evidence="3"/>
<dbReference type="EMBL" id="BMKW01000002">
    <property type="protein sequence ID" value="GGJ06355.1"/>
    <property type="molecule type" value="Genomic_DNA"/>
</dbReference>
<comment type="caution">
    <text evidence="6">The sequence shown here is derived from an EMBL/GenBank/DDBJ whole genome shotgun (WGS) entry which is preliminary data.</text>
</comment>
<name>A0A917KAD3_9PROT</name>
<dbReference type="InterPro" id="IPR009009">
    <property type="entry name" value="RlpA-like_DPBB"/>
</dbReference>
<keyword evidence="1 3" id="KW-0456">Lyase</keyword>
<keyword evidence="7" id="KW-1185">Reference proteome</keyword>
<keyword evidence="2 3" id="KW-0961">Cell wall biogenesis/degradation</keyword>